<dbReference type="OrthoDB" id="19045at2759"/>
<dbReference type="EMBL" id="MKGL01000405">
    <property type="protein sequence ID" value="RNE99167.1"/>
    <property type="molecule type" value="Genomic_DNA"/>
</dbReference>
<dbReference type="GO" id="GO:0046404">
    <property type="term" value="F:ATP-dependent polydeoxyribonucleotide 5'-hydroxyl-kinase activity"/>
    <property type="evidence" value="ECO:0007669"/>
    <property type="project" value="TreeGrafter"/>
</dbReference>
<dbReference type="GO" id="GO:0003690">
    <property type="term" value="F:double-stranded DNA binding"/>
    <property type="evidence" value="ECO:0007669"/>
    <property type="project" value="TreeGrafter"/>
</dbReference>
<dbReference type="InterPro" id="IPR006551">
    <property type="entry name" value="Polynucleotide_phosphatase"/>
</dbReference>
<reference evidence="1 2" key="1">
    <citation type="journal article" date="2018" name="BMC Genomics">
        <title>Genomic comparison of Trypanosoma conorhini and Trypanosoma rangeli to Trypanosoma cruzi strains of high and low virulence.</title>
        <authorList>
            <person name="Bradwell K.R."/>
            <person name="Koparde V.N."/>
            <person name="Matveyev A.V."/>
            <person name="Serrano M.G."/>
            <person name="Alves J.M."/>
            <person name="Parikh H."/>
            <person name="Huang B."/>
            <person name="Lee V."/>
            <person name="Espinosa-Alvarez O."/>
            <person name="Ortiz P.A."/>
            <person name="Costa-Martins A.G."/>
            <person name="Teixeira M.M."/>
            <person name="Buck G.A."/>
        </authorList>
    </citation>
    <scope>NUCLEOTIDE SEQUENCE [LARGE SCALE GENOMIC DNA]</scope>
    <source>
        <strain evidence="1 2">AM80</strain>
    </source>
</reference>
<dbReference type="GO" id="GO:0006281">
    <property type="term" value="P:DNA repair"/>
    <property type="evidence" value="ECO:0007669"/>
    <property type="project" value="TreeGrafter"/>
</dbReference>
<proteinExistence type="predicted"/>
<dbReference type="VEuPathDB" id="TriTrypDB:TRSC58_04381"/>
<name>A0A3R7JZ39_TRYRA</name>
<evidence type="ECO:0000313" key="2">
    <source>
        <dbReference type="Proteomes" id="UP000283634"/>
    </source>
</evidence>
<dbReference type="Gene3D" id="3.40.50.300">
    <property type="entry name" value="P-loop containing nucleotide triphosphate hydrolases"/>
    <property type="match status" value="1"/>
</dbReference>
<dbReference type="PANTHER" id="PTHR12083:SF9">
    <property type="entry name" value="BIFUNCTIONAL POLYNUCLEOTIDE PHOSPHATASE_KINASE"/>
    <property type="match status" value="1"/>
</dbReference>
<dbReference type="AlphaFoldDB" id="A0A3R7JZ39"/>
<dbReference type="InterPro" id="IPR027417">
    <property type="entry name" value="P-loop_NTPase"/>
</dbReference>
<organism evidence="1 2">
    <name type="scientific">Trypanosoma rangeli</name>
    <dbReference type="NCBI Taxonomy" id="5698"/>
    <lineage>
        <taxon>Eukaryota</taxon>
        <taxon>Discoba</taxon>
        <taxon>Euglenozoa</taxon>
        <taxon>Kinetoplastea</taxon>
        <taxon>Metakinetoplastina</taxon>
        <taxon>Trypanosomatida</taxon>
        <taxon>Trypanosomatidae</taxon>
        <taxon>Trypanosoma</taxon>
        <taxon>Herpetosoma</taxon>
    </lineage>
</organism>
<dbReference type="NCBIfam" id="TIGR01664">
    <property type="entry name" value="DNA-3'-Pase"/>
    <property type="match status" value="1"/>
</dbReference>
<accession>A0A3R7JZ39</accession>
<dbReference type="InterPro" id="IPR023214">
    <property type="entry name" value="HAD_sf"/>
</dbReference>
<gene>
    <name evidence="1" type="ORF">TraAM80_08334</name>
</gene>
<dbReference type="SUPFAM" id="SSF56784">
    <property type="entry name" value="HAD-like"/>
    <property type="match status" value="1"/>
</dbReference>
<protein>
    <submittedName>
        <fullName evidence="1">Putative polynucleotide kinase 3'-phosphatase</fullName>
    </submittedName>
</protein>
<dbReference type="Proteomes" id="UP000283634">
    <property type="component" value="Unassembled WGS sequence"/>
</dbReference>
<dbReference type="PANTHER" id="PTHR12083">
    <property type="entry name" value="BIFUNCTIONAL POLYNUCLEOTIDE PHOSPHATASE/KINASE"/>
    <property type="match status" value="1"/>
</dbReference>
<dbReference type="InterPro" id="IPR006549">
    <property type="entry name" value="HAD-SF_hydro_IIIA"/>
</dbReference>
<dbReference type="OMA" id="SDRMFAA"/>
<dbReference type="Pfam" id="PF13671">
    <property type="entry name" value="AAA_33"/>
    <property type="match status" value="1"/>
</dbReference>
<keyword evidence="2" id="KW-1185">Reference proteome</keyword>
<dbReference type="Pfam" id="PF08645">
    <property type="entry name" value="PNK3P"/>
    <property type="match status" value="1"/>
</dbReference>
<keyword evidence="1" id="KW-0418">Kinase</keyword>
<dbReference type="NCBIfam" id="TIGR01662">
    <property type="entry name" value="HAD-SF-IIIA"/>
    <property type="match status" value="1"/>
</dbReference>
<dbReference type="InterPro" id="IPR013954">
    <property type="entry name" value="PNK3P"/>
</dbReference>
<dbReference type="GeneID" id="40332267"/>
<keyword evidence="1" id="KW-0808">Transferase</keyword>
<dbReference type="GO" id="GO:0046403">
    <property type="term" value="F:polynucleotide 3'-phosphatase activity"/>
    <property type="evidence" value="ECO:0007669"/>
    <property type="project" value="TreeGrafter"/>
</dbReference>
<dbReference type="RefSeq" id="XP_029235042.1">
    <property type="nucleotide sequence ID" value="XM_029385086.1"/>
</dbReference>
<evidence type="ECO:0000313" key="1">
    <source>
        <dbReference type="EMBL" id="RNE99167.1"/>
    </source>
</evidence>
<dbReference type="SUPFAM" id="SSF52540">
    <property type="entry name" value="P-loop containing nucleoside triphosphate hydrolases"/>
    <property type="match status" value="1"/>
</dbReference>
<comment type="caution">
    <text evidence="1">The sequence shown here is derived from an EMBL/GenBank/DDBJ whole genome shotgun (WGS) entry which is preliminary data.</text>
</comment>
<sequence>MKRARTPSPQVLRTNVLPNSLLSDWKLLHGSVLALLPSADLVRHSLFGVAGNGLRLKVAAFDLDDTLIVPQSGAVFPRDDPTDWRWLLPVVPQYLRLLYDAGFMVAILSNQAGIGGRAWNEKKAESVKRKIINMSEALGMPLAVFLATKEDVWRKPNVGMWSLLQDHASAVVSEKLLVASDLVGCAVYVGDAAGRKTATLAGRKKDFSCSDRKFAFNIDVPFLTPEQLYRCPQTELFDNDGDDDSTLKGAGKVISKRLLTAVADAPCDVDWGGLGPSELGNLPSSYEHLTINRINAEGERCSFAVPAPAIFYRTAQEMVIFVGYPGCGKTTFFSRFLQPAGYIHINRDILKTKAKCLSEAAKWWDAGKSLVVDNTNPLHADCMQFIALVRRSRPSLTPLPVRVFVFQASRALSMHMSNVRARLGISPRISRIAYNVFQSKHEAWTPASVKMANIEEVLEIPPVACFDGLQEDMRREFFLLS</sequence>
<dbReference type="InterPro" id="IPR036412">
    <property type="entry name" value="HAD-like_sf"/>
</dbReference>
<dbReference type="Gene3D" id="3.40.50.1000">
    <property type="entry name" value="HAD superfamily/HAD-like"/>
    <property type="match status" value="1"/>
</dbReference>